<dbReference type="InterPro" id="IPR038100">
    <property type="entry name" value="NLV2_N_sf"/>
</dbReference>
<dbReference type="InterPro" id="IPR031996">
    <property type="entry name" value="NVL2_nucleolin-bd"/>
</dbReference>
<dbReference type="GO" id="GO:0042254">
    <property type="term" value="P:ribosome biogenesis"/>
    <property type="evidence" value="ECO:0007669"/>
    <property type="project" value="TreeGrafter"/>
</dbReference>
<dbReference type="KEGG" id="aqu:100633679"/>
<feature type="domain" description="AAA+ ATPase" evidence="5">
    <location>
        <begin position="240"/>
        <end position="375"/>
    </location>
</feature>
<dbReference type="GO" id="GO:0005524">
    <property type="term" value="F:ATP binding"/>
    <property type="evidence" value="ECO:0007669"/>
    <property type="project" value="UniProtKB-KW"/>
</dbReference>
<dbReference type="STRING" id="400682.A0A1X7UX15"/>
<dbReference type="FunFam" id="3.40.50.300:FF:000365">
    <property type="entry name" value="Ribosome biogenesis ATPase RIX7"/>
    <property type="match status" value="1"/>
</dbReference>
<reference evidence="7" key="1">
    <citation type="journal article" date="2010" name="Nature">
        <title>The Amphimedon queenslandica genome and the evolution of animal complexity.</title>
        <authorList>
            <person name="Srivastava M."/>
            <person name="Simakov O."/>
            <person name="Chapman J."/>
            <person name="Fahey B."/>
            <person name="Gauthier M.E."/>
            <person name="Mitros T."/>
            <person name="Richards G.S."/>
            <person name="Conaco C."/>
            <person name="Dacre M."/>
            <person name="Hellsten U."/>
            <person name="Larroux C."/>
            <person name="Putnam N.H."/>
            <person name="Stanke M."/>
            <person name="Adamska M."/>
            <person name="Darling A."/>
            <person name="Degnan S.M."/>
            <person name="Oakley T.H."/>
            <person name="Plachetzki D.C."/>
            <person name="Zhai Y."/>
            <person name="Adamski M."/>
            <person name="Calcino A."/>
            <person name="Cummins S.F."/>
            <person name="Goodstein D.M."/>
            <person name="Harris C."/>
            <person name="Jackson D.J."/>
            <person name="Leys S.P."/>
            <person name="Shu S."/>
            <person name="Woodcroft B.J."/>
            <person name="Vervoort M."/>
            <person name="Kosik K.S."/>
            <person name="Manning G."/>
            <person name="Degnan B.M."/>
            <person name="Rokhsar D.S."/>
        </authorList>
    </citation>
    <scope>NUCLEOTIDE SEQUENCE [LARGE SCALE GENOMIC DNA]</scope>
</reference>
<dbReference type="GO" id="GO:1990275">
    <property type="term" value="F:preribosome binding"/>
    <property type="evidence" value="ECO:0007669"/>
    <property type="project" value="TreeGrafter"/>
</dbReference>
<dbReference type="InParanoid" id="A0A1X7UX15"/>
<dbReference type="AlphaFoldDB" id="A0A1X7UX15"/>
<dbReference type="InterPro" id="IPR027417">
    <property type="entry name" value="P-loop_NTPase"/>
</dbReference>
<dbReference type="SMART" id="SM00382">
    <property type="entry name" value="AAA"/>
    <property type="match status" value="2"/>
</dbReference>
<dbReference type="Gene3D" id="3.40.50.300">
    <property type="entry name" value="P-loop containing nucleotide triphosphate hydrolases"/>
    <property type="match status" value="2"/>
</dbReference>
<dbReference type="PANTHER" id="PTHR23077:SF171">
    <property type="entry name" value="NUCLEAR VALOSIN-CONTAINING PROTEIN-LIKE"/>
    <property type="match status" value="1"/>
</dbReference>
<dbReference type="InterPro" id="IPR003959">
    <property type="entry name" value="ATPase_AAA_core"/>
</dbReference>
<dbReference type="GO" id="GO:0016887">
    <property type="term" value="F:ATP hydrolysis activity"/>
    <property type="evidence" value="ECO:0007669"/>
    <property type="project" value="InterPro"/>
</dbReference>
<gene>
    <name evidence="6" type="primary">100633679</name>
</gene>
<accession>A0A1X7UX15</accession>
<dbReference type="PROSITE" id="PS00674">
    <property type="entry name" value="AAA"/>
    <property type="match status" value="1"/>
</dbReference>
<proteinExistence type="inferred from homology"/>
<feature type="region of interest" description="Disordered" evidence="4">
    <location>
        <begin position="135"/>
        <end position="188"/>
    </location>
</feature>
<feature type="region of interest" description="Disordered" evidence="4">
    <location>
        <begin position="1"/>
        <end position="25"/>
    </location>
</feature>
<keyword evidence="3" id="KW-0067">ATP-binding</keyword>
<dbReference type="FunFam" id="3.40.50.300:FF:000149">
    <property type="entry name" value="Nuclear valosin-containing protein-like"/>
    <property type="match status" value="1"/>
</dbReference>
<dbReference type="OrthoDB" id="2187at2759"/>
<organism evidence="6">
    <name type="scientific">Amphimedon queenslandica</name>
    <name type="common">Sponge</name>
    <dbReference type="NCBI Taxonomy" id="400682"/>
    <lineage>
        <taxon>Eukaryota</taxon>
        <taxon>Metazoa</taxon>
        <taxon>Porifera</taxon>
        <taxon>Demospongiae</taxon>
        <taxon>Heteroscleromorpha</taxon>
        <taxon>Haplosclerida</taxon>
        <taxon>Niphatidae</taxon>
        <taxon>Amphimedon</taxon>
    </lineage>
</organism>
<keyword evidence="7" id="KW-1185">Reference proteome</keyword>
<dbReference type="EnsemblMetazoa" id="Aqu2.1.32520_001">
    <property type="protein sequence ID" value="Aqu2.1.32520_001"/>
    <property type="gene ID" value="Aqu2.1.32520"/>
</dbReference>
<dbReference type="Proteomes" id="UP000007879">
    <property type="component" value="Unassembled WGS sequence"/>
</dbReference>
<dbReference type="eggNOG" id="KOG0733">
    <property type="taxonomic scope" value="Eukaryota"/>
</dbReference>
<dbReference type="Gene3D" id="1.10.8.60">
    <property type="match status" value="2"/>
</dbReference>
<reference evidence="6" key="2">
    <citation type="submission" date="2017-05" db="UniProtKB">
        <authorList>
            <consortium name="EnsemblMetazoa"/>
        </authorList>
    </citation>
    <scope>IDENTIFICATION</scope>
</reference>
<name>A0A1X7UX15_AMPQE</name>
<keyword evidence="2" id="KW-0547">Nucleotide-binding</keyword>
<comment type="similarity">
    <text evidence="1">Belongs to the AAA ATPase family.</text>
</comment>
<dbReference type="Pfam" id="PF00004">
    <property type="entry name" value="AAA"/>
    <property type="match status" value="2"/>
</dbReference>
<dbReference type="SUPFAM" id="SSF52540">
    <property type="entry name" value="P-loop containing nucleoside triphosphate hydrolases"/>
    <property type="match status" value="2"/>
</dbReference>
<dbReference type="Gene3D" id="1.10.10.2010">
    <property type="match status" value="1"/>
</dbReference>
<dbReference type="Pfam" id="PF17862">
    <property type="entry name" value="AAA_lid_3"/>
    <property type="match status" value="2"/>
</dbReference>
<evidence type="ECO:0000259" key="5">
    <source>
        <dbReference type="SMART" id="SM00382"/>
    </source>
</evidence>
<evidence type="ECO:0000256" key="1">
    <source>
        <dbReference type="ARBA" id="ARBA00006914"/>
    </source>
</evidence>
<dbReference type="GO" id="GO:0003723">
    <property type="term" value="F:RNA binding"/>
    <property type="evidence" value="ECO:0007669"/>
    <property type="project" value="TreeGrafter"/>
</dbReference>
<dbReference type="InterPro" id="IPR003593">
    <property type="entry name" value="AAA+_ATPase"/>
</dbReference>
<evidence type="ECO:0000256" key="4">
    <source>
        <dbReference type="SAM" id="MobiDB-lite"/>
    </source>
</evidence>
<evidence type="ECO:0000256" key="3">
    <source>
        <dbReference type="ARBA" id="ARBA00022840"/>
    </source>
</evidence>
<dbReference type="Pfam" id="PF16725">
    <property type="entry name" value="Nucleolin_bd"/>
    <property type="match status" value="1"/>
</dbReference>
<feature type="compositionally biased region" description="Basic residues" evidence="4">
    <location>
        <begin position="161"/>
        <end position="179"/>
    </location>
</feature>
<dbReference type="InterPro" id="IPR003960">
    <property type="entry name" value="ATPase_AAA_CS"/>
</dbReference>
<evidence type="ECO:0000313" key="6">
    <source>
        <dbReference type="EnsemblMetazoa" id="Aqu2.1.32520_001"/>
    </source>
</evidence>
<dbReference type="EnsemblMetazoa" id="XM_019996195.1">
    <property type="protein sequence ID" value="XP_019851754.1"/>
    <property type="gene ID" value="LOC100633679"/>
</dbReference>
<dbReference type="InterPro" id="IPR050168">
    <property type="entry name" value="AAA_ATPase_domain"/>
</dbReference>
<dbReference type="InterPro" id="IPR041569">
    <property type="entry name" value="AAA_lid_3"/>
</dbReference>
<evidence type="ECO:0000313" key="7">
    <source>
        <dbReference type="Proteomes" id="UP000007879"/>
    </source>
</evidence>
<evidence type="ECO:0000256" key="2">
    <source>
        <dbReference type="ARBA" id="ARBA00022741"/>
    </source>
</evidence>
<dbReference type="GO" id="GO:0005634">
    <property type="term" value="C:nucleus"/>
    <property type="evidence" value="ECO:0007669"/>
    <property type="project" value="TreeGrafter"/>
</dbReference>
<feature type="domain" description="AAA+ ATPase" evidence="5">
    <location>
        <begin position="529"/>
        <end position="666"/>
    </location>
</feature>
<protein>
    <recommendedName>
        <fullName evidence="5">AAA+ ATPase domain-containing protein</fullName>
    </recommendedName>
</protein>
<dbReference type="PANTHER" id="PTHR23077">
    <property type="entry name" value="AAA-FAMILY ATPASE"/>
    <property type="match status" value="1"/>
</dbReference>
<sequence length="780" mass="85548">MSARKRYYHFSSSRGKGSPGYTSDHKLLPRIKEAVEKERSSPSVESLVDILQETYPEYKRKKYHSFKAQVAKIYKTLSVDPVGNRWSETDEEDMMDNDTLVEARGKNGMNDLLVKVYTKPNPPEDPDTTIETSVLESKDENQPLPPPPPVSSSPGTPLPANKRKKGEGRESKSRKRKKPSSLDEETKDAIKDSHINDISLIYPDTRFSDIGGYDTLIKSVCELILDLQHPEIFQHLGIESPHGVLLNGPPGCGKTLLAHAIAGEIGWPLLKLAATELVSGVSGETEEKMRQVFDRAKEHSPCIILLDEIDSICPKRETSQREMEKRIVTQLGSCMDDLQSSLVLVIGTTNRIDSIDPCLRRAGRFDKELSLGIPNESSRKHILQVLCRKLRVSEGLDYSTLAHLTPGYVGADLSALVREAALSSVNRSLLHVRQSVDSHLTLEGLSGVLKEELSPLSEEDLKSLFISEDDFKVGLDTVQPSSKREGFATVPDVTWDDVGALDAVRAELSLAILAPVRFPQHFSALGLKQPPGVLLAGPPGCGKTLLAKAIANESGINFISVKGPELLNMYVGESERAVRQVFQRAKNSAPCVIFFDEIDALCPRRSEVSESSSSARVVNQLLTEMDGMESRKQVFVVGATNRPDMIDPAILRPGRLDKVLQVGLPTGHERIAILKAITKEGTCPKLAPDVDISLIALDERASGYSGADLAALVREASINALKEIMSLSLSSLSFLGGPSRSMLTYGTEALVGPSPMVQQRHFDDAFKRVLPSVDSKLQRK</sequence>